<feature type="domain" description="CinA C-terminal" evidence="1">
    <location>
        <begin position="11"/>
        <end position="158"/>
    </location>
</feature>
<evidence type="ECO:0000313" key="2">
    <source>
        <dbReference type="EMBL" id="SUJ13994.1"/>
    </source>
</evidence>
<evidence type="ECO:0000259" key="1">
    <source>
        <dbReference type="Pfam" id="PF02464"/>
    </source>
</evidence>
<dbReference type="Proteomes" id="UP000254893">
    <property type="component" value="Unassembled WGS sequence"/>
</dbReference>
<dbReference type="Pfam" id="PF02464">
    <property type="entry name" value="CinA"/>
    <property type="match status" value="1"/>
</dbReference>
<dbReference type="InterPro" id="IPR008136">
    <property type="entry name" value="CinA_C"/>
</dbReference>
<evidence type="ECO:0000313" key="3">
    <source>
        <dbReference type="Proteomes" id="UP000254893"/>
    </source>
</evidence>
<dbReference type="SUPFAM" id="SSF142433">
    <property type="entry name" value="CinA-like"/>
    <property type="match status" value="1"/>
</dbReference>
<organism evidence="2 3">
    <name type="scientific">Sphingobacterium spiritivorum</name>
    <name type="common">Flavobacterium spiritivorum</name>
    <dbReference type="NCBI Taxonomy" id="258"/>
    <lineage>
        <taxon>Bacteria</taxon>
        <taxon>Pseudomonadati</taxon>
        <taxon>Bacteroidota</taxon>
        <taxon>Sphingobacteriia</taxon>
        <taxon>Sphingobacteriales</taxon>
        <taxon>Sphingobacteriaceae</taxon>
        <taxon>Sphingobacterium</taxon>
    </lineage>
</organism>
<accession>A0A380C6Q9</accession>
<protein>
    <submittedName>
        <fullName evidence="2">Competence damage-inducible protein A</fullName>
    </submittedName>
</protein>
<proteinExistence type="predicted"/>
<gene>
    <name evidence="2" type="primary">ygaD</name>
    <name evidence="2" type="ORF">NCTC11388_02323</name>
</gene>
<reference evidence="2 3" key="1">
    <citation type="submission" date="2018-06" db="EMBL/GenBank/DDBJ databases">
        <authorList>
            <consortium name="Pathogen Informatics"/>
            <person name="Doyle S."/>
        </authorList>
    </citation>
    <scope>NUCLEOTIDE SEQUENCE [LARGE SCALE GENOMIC DNA]</scope>
    <source>
        <strain evidence="2 3">NCTC11388</strain>
    </source>
</reference>
<dbReference type="InterPro" id="IPR036653">
    <property type="entry name" value="CinA-like_C"/>
</dbReference>
<dbReference type="AlphaFoldDB" id="A0A380C6Q9"/>
<dbReference type="Gene3D" id="3.90.950.20">
    <property type="entry name" value="CinA-like"/>
    <property type="match status" value="1"/>
</dbReference>
<name>A0A380C6Q9_SPHSI</name>
<sequence>MEINSDKLNFCGAYFSKQKLKLILAESMTAGFVASVISLEINSGDYFLGSVVCYHDEMKISSLGVDPELIKKAGAVSEEVTHALLNGLKEQYEAHIAVAVTGFAFEDKASNPENPVGTVFIQIQYLNAFINKKCLFTGEAHDIITATANEIIENLYEMVLLSETQEKDKI</sequence>
<dbReference type="EMBL" id="UGYW01000002">
    <property type="protein sequence ID" value="SUJ13994.1"/>
    <property type="molecule type" value="Genomic_DNA"/>
</dbReference>
<dbReference type="NCBIfam" id="TIGR00199">
    <property type="entry name" value="PncC_domain"/>
    <property type="match status" value="1"/>
</dbReference>
<dbReference type="RefSeq" id="WP_115170217.1">
    <property type="nucleotide sequence ID" value="NZ_UGYW01000002.1"/>
</dbReference>